<dbReference type="AlphaFoldDB" id="A0A1A8XNB1"/>
<evidence type="ECO:0000313" key="2">
    <source>
        <dbReference type="Proteomes" id="UP000199169"/>
    </source>
</evidence>
<dbReference type="EMBL" id="FLQX01000111">
    <property type="protein sequence ID" value="SBT06650.1"/>
    <property type="molecule type" value="Genomic_DNA"/>
</dbReference>
<sequence length="20" mass="2297">MQASTHPKVKKIILQFSRAL</sequence>
<evidence type="ECO:0000313" key="1">
    <source>
        <dbReference type="EMBL" id="SBT06650.1"/>
    </source>
</evidence>
<gene>
    <name evidence="1" type="ORF">ACCAA_350056</name>
</gene>
<name>A0A1A8XNB1_9PROT</name>
<proteinExistence type="predicted"/>
<dbReference type="Proteomes" id="UP000199169">
    <property type="component" value="Unassembled WGS sequence"/>
</dbReference>
<accession>A0A1A8XNB1</accession>
<organism evidence="1 2">
    <name type="scientific">Candidatus Accumulibacter aalborgensis</name>
    <dbReference type="NCBI Taxonomy" id="1860102"/>
    <lineage>
        <taxon>Bacteria</taxon>
        <taxon>Pseudomonadati</taxon>
        <taxon>Pseudomonadota</taxon>
        <taxon>Betaproteobacteria</taxon>
        <taxon>Candidatus Accumulibacter</taxon>
    </lineage>
</organism>
<keyword evidence="2" id="KW-1185">Reference proteome</keyword>
<reference evidence="1 2" key="1">
    <citation type="submission" date="2016-06" db="EMBL/GenBank/DDBJ databases">
        <authorList>
            <person name="Kjaerup R.B."/>
            <person name="Dalgaard T.S."/>
            <person name="Juul-Madsen H.R."/>
        </authorList>
    </citation>
    <scope>NUCLEOTIDE SEQUENCE [LARGE SCALE GENOMIC DNA]</scope>
    <source>
        <strain evidence="1">3</strain>
    </source>
</reference>
<protein>
    <submittedName>
        <fullName evidence="1">Uncharacterized protein</fullName>
    </submittedName>
</protein>